<reference evidence="2 3" key="1">
    <citation type="submission" date="2020-02" db="EMBL/GenBank/DDBJ databases">
        <authorList>
            <person name="Kim M.K."/>
        </authorList>
    </citation>
    <scope>NUCLEOTIDE SEQUENCE [LARGE SCALE GENOMIC DNA]</scope>
    <source>
        <strain evidence="2 3">BT327</strain>
    </source>
</reference>
<keyword evidence="3" id="KW-1185">Reference proteome</keyword>
<organism evidence="2 3">
    <name type="scientific">Pontibacter burrus</name>
    <dbReference type="NCBI Taxonomy" id="2704466"/>
    <lineage>
        <taxon>Bacteria</taxon>
        <taxon>Pseudomonadati</taxon>
        <taxon>Bacteroidota</taxon>
        <taxon>Cytophagia</taxon>
        <taxon>Cytophagales</taxon>
        <taxon>Hymenobacteraceae</taxon>
        <taxon>Pontibacter</taxon>
    </lineage>
</organism>
<sequence>MYKVCLLFLLVLVLFVTPLFAQEPAQPYRIELELDIYKTNAELITAPDSSLLLFTKTDGSWTSAPTFEFTRYNYQLKPTWKQKVELPALSRYMTHYTDLPHTYIAIQGKDQHDFQFLKFHLQSGKVTKHAFRIESIDSVYVFKVIDNNYFLVSRSDKDGTPILLHLNEKTGETRPLPAVYGSESTFSDILVHQPEKQVSVVMSESNGRMSRLQTKLFDTQGNLIDNYFILPQPDKRPLAAEITPGDTTTRLLLGTYASRSQRYAAGFFSMPMAEGTDNARYYSFQDLKNFFKYLKPNREERLRKREAGRISSGKESGLQYRVLLHDVYPTENGYILSGEVYFAESGGGNLGRIYSTTGTSGTKKLYHRTQAIALGFDYNGALLWDNSFPLKEVQSNELRPTVEVVANRHGKVVIAYPIKSNEIYYQYMDQDKYIEEETKFEIQPATDGAKITSTSLSGILSWYGLNFVAYGWHNVKAPGSDSRTVFYINRVSF</sequence>
<keyword evidence="1" id="KW-0732">Signal</keyword>
<comment type="caution">
    <text evidence="2">The sequence shown here is derived from an EMBL/GenBank/DDBJ whole genome shotgun (WGS) entry which is preliminary data.</text>
</comment>
<accession>A0A6B3LV73</accession>
<feature type="chain" id="PRO_5025571731" description="DUF5103 domain-containing protein" evidence="1">
    <location>
        <begin position="22"/>
        <end position="493"/>
    </location>
</feature>
<gene>
    <name evidence="2" type="ORF">GXP69_10650</name>
</gene>
<evidence type="ECO:0000313" key="3">
    <source>
        <dbReference type="Proteomes" id="UP000474777"/>
    </source>
</evidence>
<name>A0A6B3LV73_9BACT</name>
<evidence type="ECO:0008006" key="4">
    <source>
        <dbReference type="Google" id="ProtNLM"/>
    </source>
</evidence>
<dbReference type="Proteomes" id="UP000474777">
    <property type="component" value="Unassembled WGS sequence"/>
</dbReference>
<proteinExistence type="predicted"/>
<evidence type="ECO:0000313" key="2">
    <source>
        <dbReference type="EMBL" id="NEM98156.1"/>
    </source>
</evidence>
<protein>
    <recommendedName>
        <fullName evidence="4">DUF5103 domain-containing protein</fullName>
    </recommendedName>
</protein>
<dbReference type="RefSeq" id="WP_163915045.1">
    <property type="nucleotide sequence ID" value="NZ_JAAGWD010000004.1"/>
</dbReference>
<dbReference type="AlphaFoldDB" id="A0A6B3LV73"/>
<feature type="signal peptide" evidence="1">
    <location>
        <begin position="1"/>
        <end position="21"/>
    </location>
</feature>
<evidence type="ECO:0000256" key="1">
    <source>
        <dbReference type="SAM" id="SignalP"/>
    </source>
</evidence>
<dbReference type="EMBL" id="JAAGWD010000004">
    <property type="protein sequence ID" value="NEM98156.1"/>
    <property type="molecule type" value="Genomic_DNA"/>
</dbReference>